<evidence type="ECO:0000256" key="3">
    <source>
        <dbReference type="ARBA" id="ARBA00023125"/>
    </source>
</evidence>
<dbReference type="PANTHER" id="PTHR31241:SF24">
    <property type="entry name" value="ETHYLENE-RESPONSIVE TRANSCRIPTION FACTOR ABI4"/>
    <property type="match status" value="1"/>
</dbReference>
<keyword evidence="4" id="KW-0804">Transcription</keyword>
<dbReference type="PANTHER" id="PTHR31241">
    <property type="entry name" value="DEHYDRATION-RESPONSIVE ELEMENT-BINDING PROTEIN 2C"/>
    <property type="match status" value="1"/>
</dbReference>
<evidence type="ECO:0000256" key="7">
    <source>
        <dbReference type="SAM" id="MobiDB-lite"/>
    </source>
</evidence>
<evidence type="ECO:0000259" key="8">
    <source>
        <dbReference type="PROSITE" id="PS51032"/>
    </source>
</evidence>
<name>A0A6P5EFC2_ANACO</name>
<dbReference type="GO" id="GO:0003700">
    <property type="term" value="F:DNA-binding transcription factor activity"/>
    <property type="evidence" value="ECO:0007669"/>
    <property type="project" value="InterPro"/>
</dbReference>
<dbReference type="GeneID" id="109705629"/>
<dbReference type="SMART" id="SM00380">
    <property type="entry name" value="AP2"/>
    <property type="match status" value="1"/>
</dbReference>
<feature type="region of interest" description="Disordered" evidence="7">
    <location>
        <begin position="66"/>
        <end position="115"/>
    </location>
</feature>
<feature type="compositionally biased region" description="Low complexity" evidence="7">
    <location>
        <begin position="66"/>
        <end position="113"/>
    </location>
</feature>
<dbReference type="InterPro" id="IPR016177">
    <property type="entry name" value="DNA-bd_dom_sf"/>
</dbReference>
<evidence type="ECO:0000256" key="2">
    <source>
        <dbReference type="ARBA" id="ARBA00023015"/>
    </source>
</evidence>
<evidence type="ECO:0000313" key="9">
    <source>
        <dbReference type="Proteomes" id="UP000515123"/>
    </source>
</evidence>
<feature type="domain" description="AP2/ERF" evidence="8">
    <location>
        <begin position="5"/>
        <end position="60"/>
    </location>
</feature>
<dbReference type="CDD" id="cd00018">
    <property type="entry name" value="AP2"/>
    <property type="match status" value="1"/>
</dbReference>
<comment type="subcellular location">
    <subcellularLocation>
        <location evidence="1">Nucleus</location>
    </subcellularLocation>
</comment>
<gene>
    <name evidence="10" type="primary">LOC109705629</name>
</gene>
<dbReference type="SUPFAM" id="SSF54171">
    <property type="entry name" value="DNA-binding domain"/>
    <property type="match status" value="1"/>
</dbReference>
<reference evidence="9" key="1">
    <citation type="journal article" date="2015" name="Nat. Genet.">
        <title>The pineapple genome and the evolution of CAM photosynthesis.</title>
        <authorList>
            <person name="Ming R."/>
            <person name="VanBuren R."/>
            <person name="Wai C.M."/>
            <person name="Tang H."/>
            <person name="Schatz M.C."/>
            <person name="Bowers J.E."/>
            <person name="Lyons E."/>
            <person name="Wang M.L."/>
            <person name="Chen J."/>
            <person name="Biggers E."/>
            <person name="Zhang J."/>
            <person name="Huang L."/>
            <person name="Zhang L."/>
            <person name="Miao W."/>
            <person name="Zhang J."/>
            <person name="Ye Z."/>
            <person name="Miao C."/>
            <person name="Lin Z."/>
            <person name="Wang H."/>
            <person name="Zhou H."/>
            <person name="Yim W.C."/>
            <person name="Priest H.D."/>
            <person name="Zheng C."/>
            <person name="Woodhouse M."/>
            <person name="Edger P.P."/>
            <person name="Guyot R."/>
            <person name="Guo H.B."/>
            <person name="Guo H."/>
            <person name="Zheng G."/>
            <person name="Singh R."/>
            <person name="Sharma A."/>
            <person name="Min X."/>
            <person name="Zheng Y."/>
            <person name="Lee H."/>
            <person name="Gurtowski J."/>
            <person name="Sedlazeck F.J."/>
            <person name="Harkess A."/>
            <person name="McKain M.R."/>
            <person name="Liao Z."/>
            <person name="Fang J."/>
            <person name="Liu J."/>
            <person name="Zhang X."/>
            <person name="Zhang Q."/>
            <person name="Hu W."/>
            <person name="Qin Y."/>
            <person name="Wang K."/>
            <person name="Chen L.Y."/>
            <person name="Shirley N."/>
            <person name="Lin Y.R."/>
            <person name="Liu L.Y."/>
            <person name="Hernandez A.G."/>
            <person name="Wright C.L."/>
            <person name="Bulone V."/>
            <person name="Tuskan G.A."/>
            <person name="Heath K."/>
            <person name="Zee F."/>
            <person name="Moore P.H."/>
            <person name="Sunkar R."/>
            <person name="Leebens-Mack J.H."/>
            <person name="Mockler T."/>
            <person name="Bennetzen J.L."/>
            <person name="Freeling M."/>
            <person name="Sankoff D."/>
            <person name="Paterson A.H."/>
            <person name="Zhu X."/>
            <person name="Yang X."/>
            <person name="Smith J.A."/>
            <person name="Cushman J.C."/>
            <person name="Paull R.E."/>
            <person name="Yu Q."/>
        </authorList>
    </citation>
    <scope>NUCLEOTIDE SEQUENCE [LARGE SCALE GENOMIC DNA]</scope>
    <source>
        <strain evidence="9">cv. F153</strain>
    </source>
</reference>
<reference evidence="10" key="2">
    <citation type="submission" date="2025-08" db="UniProtKB">
        <authorList>
            <consortium name="RefSeq"/>
        </authorList>
    </citation>
    <scope>IDENTIFICATION</scope>
    <source>
        <tissue evidence="10">Leaf</tissue>
    </source>
</reference>
<dbReference type="RefSeq" id="XP_020081967.1">
    <property type="nucleotide sequence ID" value="XM_020226378.1"/>
</dbReference>
<dbReference type="InterPro" id="IPR001471">
    <property type="entry name" value="AP2/ERF_dom"/>
</dbReference>
<dbReference type="AlphaFoldDB" id="A0A6P5EFC2"/>
<keyword evidence="9" id="KW-1185">Reference proteome</keyword>
<evidence type="ECO:0000256" key="1">
    <source>
        <dbReference type="ARBA" id="ARBA00004123"/>
    </source>
</evidence>
<keyword evidence="5" id="KW-0539">Nucleus</keyword>
<evidence type="ECO:0000256" key="5">
    <source>
        <dbReference type="ARBA" id="ARBA00023242"/>
    </source>
</evidence>
<evidence type="ECO:0000256" key="6">
    <source>
        <dbReference type="ARBA" id="ARBA00024343"/>
    </source>
</evidence>
<dbReference type="Gene3D" id="3.30.730.10">
    <property type="entry name" value="AP2/ERF domain"/>
    <property type="match status" value="1"/>
</dbReference>
<dbReference type="GO" id="GO:0006950">
    <property type="term" value="P:response to stress"/>
    <property type="evidence" value="ECO:0007669"/>
    <property type="project" value="TreeGrafter"/>
</dbReference>
<dbReference type="OrthoDB" id="1938645at2759"/>
<dbReference type="InterPro" id="IPR036955">
    <property type="entry name" value="AP2/ERF_dom_sf"/>
</dbReference>
<dbReference type="Pfam" id="PF00847">
    <property type="entry name" value="AP2"/>
    <property type="match status" value="1"/>
</dbReference>
<proteinExistence type="inferred from homology"/>
<dbReference type="PROSITE" id="PS51032">
    <property type="entry name" value="AP2_ERF"/>
    <property type="match status" value="1"/>
</dbReference>
<accession>A0A6P5EFC2</accession>
<evidence type="ECO:0000256" key="4">
    <source>
        <dbReference type="ARBA" id="ARBA00023163"/>
    </source>
</evidence>
<evidence type="ECO:0000313" key="10">
    <source>
        <dbReference type="RefSeq" id="XP_020081967.1"/>
    </source>
</evidence>
<dbReference type="GO" id="GO:0005634">
    <property type="term" value="C:nucleus"/>
    <property type="evidence" value="ECO:0007669"/>
    <property type="project" value="UniProtKB-SubCell"/>
</dbReference>
<protein>
    <submittedName>
        <fullName evidence="10">Ethylene-responsive transcription factor ABI4-like</fullName>
    </submittedName>
</protein>
<dbReference type="GO" id="GO:0000976">
    <property type="term" value="F:transcription cis-regulatory region binding"/>
    <property type="evidence" value="ECO:0007669"/>
    <property type="project" value="TreeGrafter"/>
</dbReference>
<keyword evidence="3" id="KW-0238">DNA-binding</keyword>
<keyword evidence="2" id="KW-0805">Transcription regulation</keyword>
<sequence>MESSGYRGVQRSWRKWVAEIRERRAHAKWLGTFATAEDAARAYDRAALVLYGPRAHLNLQIIAPPSSSSSNSSTSFSPSPSSSSSPSTVVGASTTSASSSSPSSYSASSSSSSTLRPILPRPSGFPFQLFHPPPPPTNPTYTTNINPIILYPHPSTATISGNPVTANPIFPHAVTAAAETPPPPPQEPSYVAGVNCEEITSLAGSVSSSLSLSCAASPVWGYDDYAAAAASCLWDDADPFLFDL</sequence>
<comment type="similarity">
    <text evidence="6">Belongs to the AP2/ERF transcription factor family. ERF subfamily.</text>
</comment>
<dbReference type="Proteomes" id="UP000515123">
    <property type="component" value="Unplaced"/>
</dbReference>
<dbReference type="GO" id="GO:0045893">
    <property type="term" value="P:positive regulation of DNA-templated transcription"/>
    <property type="evidence" value="ECO:0007669"/>
    <property type="project" value="TreeGrafter"/>
</dbReference>
<organism evidence="9 10">
    <name type="scientific">Ananas comosus</name>
    <name type="common">Pineapple</name>
    <name type="synonym">Ananas ananas</name>
    <dbReference type="NCBI Taxonomy" id="4615"/>
    <lineage>
        <taxon>Eukaryota</taxon>
        <taxon>Viridiplantae</taxon>
        <taxon>Streptophyta</taxon>
        <taxon>Embryophyta</taxon>
        <taxon>Tracheophyta</taxon>
        <taxon>Spermatophyta</taxon>
        <taxon>Magnoliopsida</taxon>
        <taxon>Liliopsida</taxon>
        <taxon>Poales</taxon>
        <taxon>Bromeliaceae</taxon>
        <taxon>Bromelioideae</taxon>
        <taxon>Ananas</taxon>
    </lineage>
</organism>